<dbReference type="GO" id="GO:0000974">
    <property type="term" value="C:Prp19 complex"/>
    <property type="evidence" value="ECO:0007669"/>
    <property type="project" value="TreeGrafter"/>
</dbReference>
<evidence type="ECO:0000256" key="4">
    <source>
        <dbReference type="ARBA" id="ARBA00022728"/>
    </source>
</evidence>
<evidence type="ECO:0000256" key="6">
    <source>
        <dbReference type="ARBA" id="ARBA00023242"/>
    </source>
</evidence>
<comment type="subcellular location">
    <subcellularLocation>
        <location evidence="1">Nucleus</location>
    </subcellularLocation>
</comment>
<keyword evidence="4" id="KW-0747">Spliceosome</keyword>
<dbReference type="PANTHER" id="PTHR13296:SF0">
    <property type="entry name" value="PRE-MRNA-SPLICING FACTOR SPF27"/>
    <property type="match status" value="1"/>
</dbReference>
<name>A0A976XJE3_THEOR</name>
<sequence>MNSNVENVNDLLYKRNQYHHLVDSLPFVDTVPADLEHVIKDLVNDEMKLILEESGLSESQLLDRYLEPLPFNFTPNCCLYNKEIDRINNGAEMEKLDFSRYSPISNHKDFKTKMNRIKMLMEYSQDSLINLELMDRYKEGSWLKHLDSLTLLKLSMEKRKKDIDSKLDELNKRRKLSQIDTANQLRSINQEYEEYKLRLVY</sequence>
<reference evidence="7" key="1">
    <citation type="submission" date="2022-07" db="EMBL/GenBank/DDBJ databases">
        <title>Evaluation of T. orientalis genome assembly methods using nanopore sequencing and analysis of variation between genomes.</title>
        <authorList>
            <person name="Yam J."/>
            <person name="Micallef M.L."/>
            <person name="Liu M."/>
            <person name="Djordjevic S.P."/>
            <person name="Bogema D.R."/>
            <person name="Jenkins C."/>
        </authorList>
    </citation>
    <scope>NUCLEOTIDE SEQUENCE</scope>
    <source>
        <strain evidence="7">Goon Nure</strain>
    </source>
</reference>
<evidence type="ECO:0008006" key="9">
    <source>
        <dbReference type="Google" id="ProtNLM"/>
    </source>
</evidence>
<protein>
    <recommendedName>
        <fullName evidence="9">Pre-mRNA-splicing factor SPF27</fullName>
    </recommendedName>
</protein>
<dbReference type="GO" id="GO:0006397">
    <property type="term" value="P:mRNA processing"/>
    <property type="evidence" value="ECO:0007669"/>
    <property type="project" value="UniProtKB-KW"/>
</dbReference>
<dbReference type="EMBL" id="CP056071">
    <property type="protein sequence ID" value="UVC49981.1"/>
    <property type="molecule type" value="Genomic_DNA"/>
</dbReference>
<dbReference type="GO" id="GO:0071013">
    <property type="term" value="C:catalytic step 2 spliceosome"/>
    <property type="evidence" value="ECO:0007669"/>
    <property type="project" value="TreeGrafter"/>
</dbReference>
<keyword evidence="3" id="KW-0507">mRNA processing</keyword>
<organism evidence="7 8">
    <name type="scientific">Theileria orientalis</name>
    <dbReference type="NCBI Taxonomy" id="68886"/>
    <lineage>
        <taxon>Eukaryota</taxon>
        <taxon>Sar</taxon>
        <taxon>Alveolata</taxon>
        <taxon>Apicomplexa</taxon>
        <taxon>Aconoidasida</taxon>
        <taxon>Piroplasmida</taxon>
        <taxon>Theileriidae</taxon>
        <taxon>Theileria</taxon>
    </lineage>
</organism>
<proteinExistence type="inferred from homology"/>
<keyword evidence="6" id="KW-0539">Nucleus</keyword>
<dbReference type="GO" id="GO:0071011">
    <property type="term" value="C:precatalytic spliceosome"/>
    <property type="evidence" value="ECO:0007669"/>
    <property type="project" value="TreeGrafter"/>
</dbReference>
<dbReference type="InterPro" id="IPR008409">
    <property type="entry name" value="SPF27"/>
</dbReference>
<gene>
    <name evidence="7" type="ORF">MACK_003604</name>
</gene>
<evidence type="ECO:0000313" key="8">
    <source>
        <dbReference type="Proteomes" id="UP000244811"/>
    </source>
</evidence>
<dbReference type="AlphaFoldDB" id="A0A976XJE3"/>
<evidence type="ECO:0000256" key="2">
    <source>
        <dbReference type="ARBA" id="ARBA00010788"/>
    </source>
</evidence>
<comment type="similarity">
    <text evidence="2">Belongs to the SPF27 family.</text>
</comment>
<dbReference type="Pfam" id="PF05700">
    <property type="entry name" value="BCAS2"/>
    <property type="match status" value="1"/>
</dbReference>
<evidence type="ECO:0000313" key="7">
    <source>
        <dbReference type="EMBL" id="UVC49981.1"/>
    </source>
</evidence>
<dbReference type="GO" id="GO:0008380">
    <property type="term" value="P:RNA splicing"/>
    <property type="evidence" value="ECO:0007669"/>
    <property type="project" value="UniProtKB-KW"/>
</dbReference>
<dbReference type="Proteomes" id="UP000244811">
    <property type="component" value="Chromosome 2"/>
</dbReference>
<evidence type="ECO:0000256" key="5">
    <source>
        <dbReference type="ARBA" id="ARBA00023187"/>
    </source>
</evidence>
<accession>A0A976XJE3</accession>
<evidence type="ECO:0000256" key="3">
    <source>
        <dbReference type="ARBA" id="ARBA00022664"/>
    </source>
</evidence>
<dbReference type="PANTHER" id="PTHR13296">
    <property type="entry name" value="BCAS2 PROTEIN"/>
    <property type="match status" value="1"/>
</dbReference>
<evidence type="ECO:0000256" key="1">
    <source>
        <dbReference type="ARBA" id="ARBA00004123"/>
    </source>
</evidence>
<keyword evidence="5" id="KW-0508">mRNA splicing</keyword>